<dbReference type="InterPro" id="IPR019424">
    <property type="entry name" value="7TM_GPCR_Srsx"/>
</dbReference>
<dbReference type="PANTHER" id="PTHR23360:SF5">
    <property type="entry name" value="G-PROTEIN COUPLED RECEPTORS FAMILY 1 PROFILE DOMAIN-CONTAINING PROTEIN"/>
    <property type="match status" value="1"/>
</dbReference>
<dbReference type="GO" id="GO:0004930">
    <property type="term" value="F:G protein-coupled receptor activity"/>
    <property type="evidence" value="ECO:0007669"/>
    <property type="project" value="InterPro"/>
</dbReference>
<dbReference type="Gene3D" id="1.20.1070.10">
    <property type="entry name" value="Rhodopsin 7-helix transmembrane proteins"/>
    <property type="match status" value="1"/>
</dbReference>
<feature type="transmembrane region" description="Helical" evidence="5">
    <location>
        <begin position="246"/>
        <end position="266"/>
    </location>
</feature>
<reference evidence="8" key="1">
    <citation type="submission" date="2022-10" db="UniProtKB">
        <authorList>
            <consortium name="WormBaseParasite"/>
        </authorList>
    </citation>
    <scope>IDENTIFICATION</scope>
    <source>
        <strain evidence="8">MHco3</strain>
    </source>
</reference>
<feature type="transmembrane region" description="Helical" evidence="5">
    <location>
        <begin position="123"/>
        <end position="145"/>
    </location>
</feature>
<feature type="transmembrane region" description="Helical" evidence="5">
    <location>
        <begin position="12"/>
        <end position="32"/>
    </location>
</feature>
<feature type="transmembrane region" description="Helical" evidence="5">
    <location>
        <begin position="208"/>
        <end position="234"/>
    </location>
</feature>
<keyword evidence="4 5" id="KW-0472">Membrane</keyword>
<dbReference type="Proteomes" id="UP000025227">
    <property type="component" value="Unplaced"/>
</dbReference>
<dbReference type="InterPro" id="IPR047130">
    <property type="entry name" value="7TM_GPCR_Srsx_nematod"/>
</dbReference>
<dbReference type="InterPro" id="IPR017452">
    <property type="entry name" value="GPCR_Rhodpsn_7TM"/>
</dbReference>
<dbReference type="SMART" id="SM01381">
    <property type="entry name" value="7TM_GPCR_Srsx"/>
    <property type="match status" value="1"/>
</dbReference>
<dbReference type="WBParaSite" id="HCON_00125102-00001">
    <property type="protein sequence ID" value="HCON_00125102-00001"/>
    <property type="gene ID" value="HCON_00125102"/>
</dbReference>
<evidence type="ECO:0000256" key="2">
    <source>
        <dbReference type="ARBA" id="ARBA00022692"/>
    </source>
</evidence>
<dbReference type="Pfam" id="PF10320">
    <property type="entry name" value="7TM_GPCR_Srsx"/>
    <property type="match status" value="1"/>
</dbReference>
<accession>A0A912MSB0</accession>
<dbReference type="GO" id="GO:0016020">
    <property type="term" value="C:membrane"/>
    <property type="evidence" value="ECO:0007669"/>
    <property type="project" value="UniProtKB-SubCell"/>
</dbReference>
<dbReference type="AlphaFoldDB" id="A0A912MSB0"/>
<dbReference type="InterPro" id="IPR000276">
    <property type="entry name" value="GPCR_Rhodpsn"/>
</dbReference>
<feature type="domain" description="G-protein coupled receptors family 1 profile" evidence="6">
    <location>
        <begin position="24"/>
        <end position="263"/>
    </location>
</feature>
<sequence>MHPGTLPVFYQFYYIVIPTISLIGNSAIVYVTVRSRSLRSPCNILIGLISLGESTHMLAHYVMMGFYNSTENHLMRQDFCVYWQMLPTMGMLFSSILLLNVAVDRLLSTQKFYSSLIRRRYTLYISIHIAVGLVFSLSMETWIFFSRTSEIYVVCMITAPLSDMILTVFINVIAAVNICILACYLVLIFLLRRAQLSQDSSKQIHRSLLVISLTTVFGWFGPMMFAMVDFVFSLDIEKSDKLHSDLFAGLFINFACATNFFVYYSIRTYLPTIHICMCYCPTEAPAMLHHHSAWNQFWIVIMKRLELSTIIVFVVCYITNLVIIAKDLKGRNGLLTRGALSDTHNYSKTETDRYPRMIFHPFGAV</sequence>
<evidence type="ECO:0000256" key="3">
    <source>
        <dbReference type="ARBA" id="ARBA00022989"/>
    </source>
</evidence>
<evidence type="ECO:0000256" key="5">
    <source>
        <dbReference type="SAM" id="Phobius"/>
    </source>
</evidence>
<feature type="transmembrane region" description="Helical" evidence="5">
    <location>
        <begin position="82"/>
        <end position="103"/>
    </location>
</feature>
<name>A0A912MSB0_HAECO</name>
<evidence type="ECO:0000313" key="8">
    <source>
        <dbReference type="WBParaSite" id="HCON_00125102-00001"/>
    </source>
</evidence>
<evidence type="ECO:0000256" key="1">
    <source>
        <dbReference type="ARBA" id="ARBA00004370"/>
    </source>
</evidence>
<dbReference type="CDD" id="cd00637">
    <property type="entry name" value="7tm_classA_rhodopsin-like"/>
    <property type="match status" value="1"/>
</dbReference>
<evidence type="ECO:0000259" key="6">
    <source>
        <dbReference type="PROSITE" id="PS50262"/>
    </source>
</evidence>
<keyword evidence="2 5" id="KW-0812">Transmembrane</keyword>
<dbReference type="PANTHER" id="PTHR23360">
    <property type="entry name" value="G-PROTEIN COUPLED RECEPTORS FAMILY 1 PROFILE DOMAIN-CONTAINING PROTEIN-RELATED"/>
    <property type="match status" value="1"/>
</dbReference>
<feature type="transmembrane region" description="Helical" evidence="5">
    <location>
        <begin position="165"/>
        <end position="187"/>
    </location>
</feature>
<feature type="transmembrane region" description="Helical" evidence="5">
    <location>
        <begin position="305"/>
        <end position="325"/>
    </location>
</feature>
<comment type="subcellular location">
    <subcellularLocation>
        <location evidence="1">Membrane</location>
    </subcellularLocation>
</comment>
<keyword evidence="7" id="KW-1185">Reference proteome</keyword>
<dbReference type="SUPFAM" id="SSF81321">
    <property type="entry name" value="Family A G protein-coupled receptor-like"/>
    <property type="match status" value="1"/>
</dbReference>
<organism evidence="7 8">
    <name type="scientific">Haemonchus contortus</name>
    <name type="common">Barber pole worm</name>
    <dbReference type="NCBI Taxonomy" id="6289"/>
    <lineage>
        <taxon>Eukaryota</taxon>
        <taxon>Metazoa</taxon>
        <taxon>Ecdysozoa</taxon>
        <taxon>Nematoda</taxon>
        <taxon>Chromadorea</taxon>
        <taxon>Rhabditida</taxon>
        <taxon>Rhabditina</taxon>
        <taxon>Rhabditomorpha</taxon>
        <taxon>Strongyloidea</taxon>
        <taxon>Trichostrongylidae</taxon>
        <taxon>Haemonchus</taxon>
    </lineage>
</organism>
<evidence type="ECO:0000313" key="7">
    <source>
        <dbReference type="Proteomes" id="UP000025227"/>
    </source>
</evidence>
<dbReference type="PROSITE" id="PS50262">
    <property type="entry name" value="G_PROTEIN_RECEP_F1_2"/>
    <property type="match status" value="1"/>
</dbReference>
<proteinExistence type="predicted"/>
<keyword evidence="3 5" id="KW-1133">Transmembrane helix</keyword>
<feature type="transmembrane region" description="Helical" evidence="5">
    <location>
        <begin position="44"/>
        <end position="62"/>
    </location>
</feature>
<evidence type="ECO:0000256" key="4">
    <source>
        <dbReference type="ARBA" id="ARBA00023136"/>
    </source>
</evidence>
<protein>
    <submittedName>
        <fullName evidence="8">G-protein coupled receptors family 1 profile domain-containing protein</fullName>
    </submittedName>
</protein>